<reference evidence="2 3" key="1">
    <citation type="submission" date="2018-08" db="EMBL/GenBank/DDBJ databases">
        <title>A genome reference for cultivated species of the human gut microbiota.</title>
        <authorList>
            <person name="Zou Y."/>
            <person name="Xue W."/>
            <person name="Luo G."/>
        </authorList>
    </citation>
    <scope>NUCLEOTIDE SEQUENCE [LARGE SCALE GENOMIC DNA]</scope>
    <source>
        <strain evidence="2 3">TF01-20-2</strain>
    </source>
</reference>
<organism evidence="2 3">
    <name type="scientific">Mediterraneibacter gnavus</name>
    <name type="common">Ruminococcus gnavus</name>
    <dbReference type="NCBI Taxonomy" id="33038"/>
    <lineage>
        <taxon>Bacteria</taxon>
        <taxon>Bacillati</taxon>
        <taxon>Bacillota</taxon>
        <taxon>Clostridia</taxon>
        <taxon>Lachnospirales</taxon>
        <taxon>Lachnospiraceae</taxon>
        <taxon>Mediterraneibacter</taxon>
    </lineage>
</organism>
<dbReference type="EMBL" id="QSSX01000004">
    <property type="protein sequence ID" value="RGM25089.1"/>
    <property type="molecule type" value="Genomic_DNA"/>
</dbReference>
<dbReference type="InterPro" id="IPR015947">
    <property type="entry name" value="PUA-like_sf"/>
</dbReference>
<dbReference type="CDD" id="cd06554">
    <property type="entry name" value="ASCH_ASC-1_like"/>
    <property type="match status" value="1"/>
</dbReference>
<sequence>MKALTIWQPWAQLLATGTKSIETRSWGTRYRGPILIHAAKVDHQYIVLRYPHESFQYFEEAEAIYKDFPLGAIIGQANLAECIQMDQGYCDRMKEQNPEEYAFGNYEPGRYAWVMKDAVLFDKPIPVKGRQGLWNWKDDANE</sequence>
<accession>A0A3E4VCD8</accession>
<comment type="caution">
    <text evidence="2">The sequence shown here is derived from an EMBL/GenBank/DDBJ whole genome shotgun (WGS) entry which is preliminary data.</text>
</comment>
<evidence type="ECO:0000313" key="2">
    <source>
        <dbReference type="EMBL" id="RGM25089.1"/>
    </source>
</evidence>
<protein>
    <submittedName>
        <fullName evidence="2">ASCH domain-containing protein</fullName>
    </submittedName>
</protein>
<proteinExistence type="predicted"/>
<evidence type="ECO:0000313" key="3">
    <source>
        <dbReference type="Proteomes" id="UP000260808"/>
    </source>
</evidence>
<dbReference type="Proteomes" id="UP000260808">
    <property type="component" value="Unassembled WGS sequence"/>
</dbReference>
<gene>
    <name evidence="2" type="ORF">DXC31_02435</name>
</gene>
<feature type="domain" description="ASCH" evidence="1">
    <location>
        <begin position="4"/>
        <end position="82"/>
    </location>
</feature>
<dbReference type="Gene3D" id="2.30.130.30">
    <property type="entry name" value="Hypothetical protein"/>
    <property type="match status" value="1"/>
</dbReference>
<dbReference type="SUPFAM" id="SSF88697">
    <property type="entry name" value="PUA domain-like"/>
    <property type="match status" value="1"/>
</dbReference>
<dbReference type="Pfam" id="PF04266">
    <property type="entry name" value="ASCH"/>
    <property type="match status" value="1"/>
</dbReference>
<dbReference type="AlphaFoldDB" id="A0A3E4VCD8"/>
<evidence type="ECO:0000259" key="1">
    <source>
        <dbReference type="Pfam" id="PF04266"/>
    </source>
</evidence>
<name>A0A3E4VCD8_MEDGN</name>
<dbReference type="InterPro" id="IPR007374">
    <property type="entry name" value="ASCH_domain"/>
</dbReference>